<reference evidence="11 12" key="1">
    <citation type="journal article" date="2021" name="Sci. Rep.">
        <title>The distribution of antibiotic resistance genes in chicken gut microbiota commensals.</title>
        <authorList>
            <person name="Juricova H."/>
            <person name="Matiasovicova J."/>
            <person name="Kubasova T."/>
            <person name="Cejkova D."/>
            <person name="Rychlik I."/>
        </authorList>
    </citation>
    <scope>NUCLEOTIDE SEQUENCE [LARGE SCALE GENOMIC DNA]</scope>
    <source>
        <strain evidence="11 12">An411</strain>
    </source>
</reference>
<comment type="subcellular location">
    <subcellularLocation>
        <location evidence="1">Cell membrane</location>
        <topology evidence="1">Multi-pass membrane protein</topology>
    </subcellularLocation>
</comment>
<comment type="caution">
    <text evidence="11">The sequence shown here is derived from an EMBL/GenBank/DDBJ whole genome shotgun (WGS) entry which is preliminary data.</text>
</comment>
<name>A0ABS2FWR2_9FIRM</name>
<dbReference type="Pfam" id="PF03553">
    <property type="entry name" value="Na_H_antiporter"/>
    <property type="match status" value="2"/>
</dbReference>
<feature type="transmembrane region" description="Helical" evidence="9">
    <location>
        <begin position="375"/>
        <end position="396"/>
    </location>
</feature>
<feature type="transmembrane region" description="Helical" evidence="9">
    <location>
        <begin position="290"/>
        <end position="311"/>
    </location>
</feature>
<sequence>MENQKRLGASAFLPLIVFLALYVGCGITFTLMGVENPFGMFPRHVALLAGIAAALMLAPKVSVTEKLDVFCQSMGNSGVMMIVLIYLMAGGFQGAAASMGGKDSVINLALHFIPVTLLIPGVFLMCCFISTAIGTSMGTIAAMAPVAIGVATGAGLNPAIVGAAVIGGSYFGDNLSMISDTTISAAQGCGSEMKDKFRMNFFIALPAAIVALVLYTVLGGQGSGTIEAGAYSVIQVLPYIVVLVSALMGINVALVLFIGILMTGVIGIAQGTVGFFEWIQAIGTGMSDMFSISIVAILISGIIGLVRYYGGVEWMVNAITAKIHSRRSAEYGIGLLSGILSGALVNNTIAIIVTCPIAKEIGGKFGIAPKRLASLVDIFACAFLALMPHDGGILIITELAGCTPLDVLPYSFYMFALIIATCVTIQFGLLRTPEEKAAEKEMSVK</sequence>
<evidence type="ECO:0000313" key="11">
    <source>
        <dbReference type="EMBL" id="MBM6851478.1"/>
    </source>
</evidence>
<evidence type="ECO:0000256" key="6">
    <source>
        <dbReference type="ARBA" id="ARBA00022989"/>
    </source>
</evidence>
<feature type="transmembrane region" description="Helical" evidence="9">
    <location>
        <begin position="79"/>
        <end position="100"/>
    </location>
</feature>
<feature type="transmembrane region" description="Helical" evidence="9">
    <location>
        <begin position="40"/>
        <end position="58"/>
    </location>
</feature>
<evidence type="ECO:0000256" key="5">
    <source>
        <dbReference type="ARBA" id="ARBA00022692"/>
    </source>
</evidence>
<dbReference type="PANTHER" id="PTHR33451">
    <property type="entry name" value="MALATE-2H(+)/NA(+)-LACTATE ANTIPORTER"/>
    <property type="match status" value="1"/>
</dbReference>
<feature type="transmembrane region" description="Helical" evidence="9">
    <location>
        <begin position="112"/>
        <end position="134"/>
    </location>
</feature>
<evidence type="ECO:0000259" key="10">
    <source>
        <dbReference type="Pfam" id="PF03553"/>
    </source>
</evidence>
<organism evidence="11 12">
    <name type="scientific">Oscillibacter valericigenes</name>
    <dbReference type="NCBI Taxonomy" id="351091"/>
    <lineage>
        <taxon>Bacteria</taxon>
        <taxon>Bacillati</taxon>
        <taxon>Bacillota</taxon>
        <taxon>Clostridia</taxon>
        <taxon>Eubacteriales</taxon>
        <taxon>Oscillospiraceae</taxon>
        <taxon>Oscillibacter</taxon>
    </lineage>
</organism>
<protein>
    <submittedName>
        <fullName evidence="11">Na+/H+ antiporter NhaC family protein</fullName>
    </submittedName>
</protein>
<feature type="domain" description="Na+/H+ antiporter NhaC-like C-terminal" evidence="10">
    <location>
        <begin position="242"/>
        <end position="429"/>
    </location>
</feature>
<gene>
    <name evidence="11" type="ORF">H9X91_08535</name>
</gene>
<feature type="transmembrane region" description="Helical" evidence="9">
    <location>
        <begin position="12"/>
        <end position="34"/>
    </location>
</feature>
<dbReference type="RefSeq" id="WP_204804321.1">
    <property type="nucleotide sequence ID" value="NZ_JACSNS010000021.1"/>
</dbReference>
<evidence type="ECO:0000256" key="7">
    <source>
        <dbReference type="ARBA" id="ARBA00023136"/>
    </source>
</evidence>
<keyword evidence="5 9" id="KW-0812">Transmembrane</keyword>
<evidence type="ECO:0000256" key="4">
    <source>
        <dbReference type="ARBA" id="ARBA00022475"/>
    </source>
</evidence>
<feature type="transmembrane region" description="Helical" evidence="9">
    <location>
        <begin position="256"/>
        <end position="278"/>
    </location>
</feature>
<keyword evidence="3" id="KW-0050">Antiport</keyword>
<dbReference type="EMBL" id="JACSNX010000011">
    <property type="protein sequence ID" value="MBM6851478.1"/>
    <property type="molecule type" value="Genomic_DNA"/>
</dbReference>
<keyword evidence="12" id="KW-1185">Reference proteome</keyword>
<evidence type="ECO:0000256" key="1">
    <source>
        <dbReference type="ARBA" id="ARBA00004651"/>
    </source>
</evidence>
<feature type="transmembrane region" description="Helical" evidence="9">
    <location>
        <begin position="408"/>
        <end position="430"/>
    </location>
</feature>
<accession>A0ABS2FWR2</accession>
<keyword evidence="2" id="KW-0813">Transport</keyword>
<evidence type="ECO:0000313" key="12">
    <source>
        <dbReference type="Proteomes" id="UP000719500"/>
    </source>
</evidence>
<keyword evidence="4" id="KW-1003">Cell membrane</keyword>
<feature type="transmembrane region" description="Helical" evidence="9">
    <location>
        <begin position="331"/>
        <end position="354"/>
    </location>
</feature>
<dbReference type="Proteomes" id="UP000719500">
    <property type="component" value="Unassembled WGS sequence"/>
</dbReference>
<proteinExistence type="inferred from homology"/>
<dbReference type="PANTHER" id="PTHR33451:SF5">
    <property type="entry name" value="NA+_H+ ANTIPORTER"/>
    <property type="match status" value="1"/>
</dbReference>
<feature type="transmembrane region" description="Helical" evidence="9">
    <location>
        <begin position="146"/>
        <end position="171"/>
    </location>
</feature>
<keyword evidence="6 9" id="KW-1133">Transmembrane helix</keyword>
<feature type="domain" description="Na+/H+ antiporter NhaC-like C-terminal" evidence="10">
    <location>
        <begin position="44"/>
        <end position="219"/>
    </location>
</feature>
<feature type="transmembrane region" description="Helical" evidence="9">
    <location>
        <begin position="201"/>
        <end position="218"/>
    </location>
</feature>
<evidence type="ECO:0000256" key="8">
    <source>
        <dbReference type="ARBA" id="ARBA00038435"/>
    </source>
</evidence>
<dbReference type="InterPro" id="IPR052180">
    <property type="entry name" value="NhaC_Na-H+_Antiporter"/>
</dbReference>
<dbReference type="InterPro" id="IPR018461">
    <property type="entry name" value="Na/H_Antiport_NhaC-like_C"/>
</dbReference>
<comment type="similarity">
    <text evidence="8">Belongs to the NhaC Na(+)/H(+) (TC 2.A.35) antiporter family.</text>
</comment>
<evidence type="ECO:0000256" key="2">
    <source>
        <dbReference type="ARBA" id="ARBA00022448"/>
    </source>
</evidence>
<evidence type="ECO:0000256" key="3">
    <source>
        <dbReference type="ARBA" id="ARBA00022449"/>
    </source>
</evidence>
<evidence type="ECO:0000256" key="9">
    <source>
        <dbReference type="SAM" id="Phobius"/>
    </source>
</evidence>
<feature type="transmembrane region" description="Helical" evidence="9">
    <location>
        <begin position="230"/>
        <end position="250"/>
    </location>
</feature>
<keyword evidence="7 9" id="KW-0472">Membrane</keyword>